<dbReference type="EMBL" id="GEBQ01020149">
    <property type="protein sequence ID" value="JAT19828.1"/>
    <property type="molecule type" value="Transcribed_RNA"/>
</dbReference>
<dbReference type="SMART" id="SM00192">
    <property type="entry name" value="LDLa"/>
    <property type="match status" value="1"/>
</dbReference>
<dbReference type="Gene3D" id="4.10.400.10">
    <property type="entry name" value="Low-density Lipoprotein Receptor"/>
    <property type="match status" value="1"/>
</dbReference>
<feature type="non-terminal residue" evidence="4">
    <location>
        <position position="1"/>
    </location>
</feature>
<dbReference type="PROSITE" id="PS50068">
    <property type="entry name" value="LDLRA_2"/>
    <property type="match status" value="1"/>
</dbReference>
<feature type="non-terminal residue" evidence="4">
    <location>
        <position position="136"/>
    </location>
</feature>
<dbReference type="AlphaFoldDB" id="A0A1B6L803"/>
<dbReference type="InterPro" id="IPR002172">
    <property type="entry name" value="LDrepeatLR_classA_rpt"/>
</dbReference>
<dbReference type="SUPFAM" id="SSF57424">
    <property type="entry name" value="LDL receptor-like module"/>
    <property type="match status" value="1"/>
</dbReference>
<keyword evidence="1 2" id="KW-1015">Disulfide bond</keyword>
<evidence type="ECO:0000256" key="1">
    <source>
        <dbReference type="ARBA" id="ARBA00023157"/>
    </source>
</evidence>
<comment type="caution">
    <text evidence="2">Lacks conserved residue(s) required for the propagation of feature annotation.</text>
</comment>
<evidence type="ECO:0000256" key="3">
    <source>
        <dbReference type="SAM" id="MobiDB-lite"/>
    </source>
</evidence>
<feature type="disulfide bond" evidence="2">
    <location>
        <begin position="88"/>
        <end position="103"/>
    </location>
</feature>
<dbReference type="Pfam" id="PF00057">
    <property type="entry name" value="Ldl_recept_a"/>
    <property type="match status" value="1"/>
</dbReference>
<protein>
    <submittedName>
        <fullName evidence="4">Uncharacterized protein</fullName>
    </submittedName>
</protein>
<dbReference type="PROSITE" id="PS01209">
    <property type="entry name" value="LDLRA_1"/>
    <property type="match status" value="1"/>
</dbReference>
<sequence>WGLDKIRQRMQPSPMDGAPQSASPSNARWPMRVMIGTDHELIPSPFEDPNARSPVQPLQPVLPCGGLCRGMEFLCDTSCTCIPNSWRCDGDADCVAEEDELDCVDIEAECNEEVGNVRCPRTRKCIRKEWLCDGED</sequence>
<dbReference type="InterPro" id="IPR023415">
    <property type="entry name" value="LDLR_class-A_CS"/>
</dbReference>
<dbReference type="CDD" id="cd00112">
    <property type="entry name" value="LDLa"/>
    <property type="match status" value="1"/>
</dbReference>
<proteinExistence type="predicted"/>
<accession>A0A1B6L803</accession>
<name>A0A1B6L803_9HEMI</name>
<evidence type="ECO:0000313" key="4">
    <source>
        <dbReference type="EMBL" id="JAT19828.1"/>
    </source>
</evidence>
<reference evidence="4" key="1">
    <citation type="submission" date="2015-11" db="EMBL/GenBank/DDBJ databases">
        <title>De novo transcriptome assembly of four potential Pierce s Disease insect vectors from Arizona vineyards.</title>
        <authorList>
            <person name="Tassone E.E."/>
        </authorList>
    </citation>
    <scope>NUCLEOTIDE SEQUENCE</scope>
</reference>
<organism evidence="4">
    <name type="scientific">Graphocephala atropunctata</name>
    <dbReference type="NCBI Taxonomy" id="36148"/>
    <lineage>
        <taxon>Eukaryota</taxon>
        <taxon>Metazoa</taxon>
        <taxon>Ecdysozoa</taxon>
        <taxon>Arthropoda</taxon>
        <taxon>Hexapoda</taxon>
        <taxon>Insecta</taxon>
        <taxon>Pterygota</taxon>
        <taxon>Neoptera</taxon>
        <taxon>Paraneoptera</taxon>
        <taxon>Hemiptera</taxon>
        <taxon>Auchenorrhyncha</taxon>
        <taxon>Membracoidea</taxon>
        <taxon>Cicadellidae</taxon>
        <taxon>Cicadellinae</taxon>
        <taxon>Cicadellini</taxon>
        <taxon>Graphocephala</taxon>
    </lineage>
</organism>
<evidence type="ECO:0000256" key="2">
    <source>
        <dbReference type="PROSITE-ProRule" id="PRU00124"/>
    </source>
</evidence>
<dbReference type="InterPro" id="IPR036055">
    <property type="entry name" value="LDL_receptor-like_sf"/>
</dbReference>
<feature type="region of interest" description="Disordered" evidence="3">
    <location>
        <begin position="1"/>
        <end position="28"/>
    </location>
</feature>
<gene>
    <name evidence="4" type="ORF">g.54815</name>
</gene>
<dbReference type="PRINTS" id="PR00261">
    <property type="entry name" value="LDLRECEPTOR"/>
</dbReference>